<dbReference type="Proteomes" id="UP000681720">
    <property type="component" value="Unassembled WGS sequence"/>
</dbReference>
<dbReference type="EMBL" id="CAJOBH010128942">
    <property type="protein sequence ID" value="CAF4747837.1"/>
    <property type="molecule type" value="Genomic_DNA"/>
</dbReference>
<gene>
    <name evidence="1" type="ORF">BYL167_LOCUS45970</name>
    <name evidence="2" type="ORF">GIL414_LOCUS54204</name>
</gene>
<dbReference type="AlphaFoldDB" id="A0A8S3CX98"/>
<evidence type="ECO:0000313" key="2">
    <source>
        <dbReference type="EMBL" id="CAF4948770.1"/>
    </source>
</evidence>
<organism evidence="2 3">
    <name type="scientific">Rotaria magnacalcarata</name>
    <dbReference type="NCBI Taxonomy" id="392030"/>
    <lineage>
        <taxon>Eukaryota</taxon>
        <taxon>Metazoa</taxon>
        <taxon>Spiralia</taxon>
        <taxon>Gnathifera</taxon>
        <taxon>Rotifera</taxon>
        <taxon>Eurotatoria</taxon>
        <taxon>Bdelloidea</taxon>
        <taxon>Philodinida</taxon>
        <taxon>Philodinidae</taxon>
        <taxon>Rotaria</taxon>
    </lineage>
</organism>
<evidence type="ECO:0000313" key="1">
    <source>
        <dbReference type="EMBL" id="CAF4747837.1"/>
    </source>
</evidence>
<name>A0A8S3CX98_9BILA</name>
<evidence type="ECO:0000313" key="3">
    <source>
        <dbReference type="Proteomes" id="UP000681720"/>
    </source>
</evidence>
<accession>A0A8S3CX98</accession>
<dbReference type="EMBL" id="CAJOBJ010189610">
    <property type="protein sequence ID" value="CAF4948770.1"/>
    <property type="molecule type" value="Genomic_DNA"/>
</dbReference>
<dbReference type="Proteomes" id="UP000681967">
    <property type="component" value="Unassembled WGS sequence"/>
</dbReference>
<protein>
    <submittedName>
        <fullName evidence="2">Uncharacterized protein</fullName>
    </submittedName>
</protein>
<sequence length="36" mass="3762">MNTDQSSILASTISPSNVTATVEMMSSIDVELSSSQ</sequence>
<comment type="caution">
    <text evidence="2">The sequence shown here is derived from an EMBL/GenBank/DDBJ whole genome shotgun (WGS) entry which is preliminary data.</text>
</comment>
<reference evidence="2" key="1">
    <citation type="submission" date="2021-02" db="EMBL/GenBank/DDBJ databases">
        <authorList>
            <person name="Nowell W R."/>
        </authorList>
    </citation>
    <scope>NUCLEOTIDE SEQUENCE</scope>
</reference>
<proteinExistence type="predicted"/>
<feature type="non-terminal residue" evidence="2">
    <location>
        <position position="36"/>
    </location>
</feature>